<dbReference type="EMBL" id="QGNW01002407">
    <property type="protein sequence ID" value="RVW20024.1"/>
    <property type="molecule type" value="Genomic_DNA"/>
</dbReference>
<dbReference type="PANTHER" id="PTHR38926">
    <property type="entry name" value="F-BOX DOMAIN CONTAINING PROTEIN, EXPRESSED"/>
    <property type="match status" value="1"/>
</dbReference>
<evidence type="ECO:0000313" key="1">
    <source>
        <dbReference type="EMBL" id="RVW20024.1"/>
    </source>
</evidence>
<dbReference type="Proteomes" id="UP000288805">
    <property type="component" value="Unassembled WGS sequence"/>
</dbReference>
<gene>
    <name evidence="1" type="ORF">CK203_113107</name>
</gene>
<name>A0A438C9V5_VITVI</name>
<evidence type="ECO:0008006" key="3">
    <source>
        <dbReference type="Google" id="ProtNLM"/>
    </source>
</evidence>
<proteinExistence type="predicted"/>
<organism evidence="1 2">
    <name type="scientific">Vitis vinifera</name>
    <name type="common">Grape</name>
    <dbReference type="NCBI Taxonomy" id="29760"/>
    <lineage>
        <taxon>Eukaryota</taxon>
        <taxon>Viridiplantae</taxon>
        <taxon>Streptophyta</taxon>
        <taxon>Embryophyta</taxon>
        <taxon>Tracheophyta</taxon>
        <taxon>Spermatophyta</taxon>
        <taxon>Magnoliopsida</taxon>
        <taxon>eudicotyledons</taxon>
        <taxon>Gunneridae</taxon>
        <taxon>Pentapetalae</taxon>
        <taxon>rosids</taxon>
        <taxon>Vitales</taxon>
        <taxon>Vitaceae</taxon>
        <taxon>Viteae</taxon>
        <taxon>Vitis</taxon>
    </lineage>
</organism>
<dbReference type="PANTHER" id="PTHR38926:SF5">
    <property type="entry name" value="F-BOX AND LEUCINE-RICH REPEAT PROTEIN 6"/>
    <property type="match status" value="1"/>
</dbReference>
<evidence type="ECO:0000313" key="2">
    <source>
        <dbReference type="Proteomes" id="UP000288805"/>
    </source>
</evidence>
<dbReference type="InterPro" id="IPR032675">
    <property type="entry name" value="LRR_dom_sf"/>
</dbReference>
<dbReference type="AlphaFoldDB" id="A0A438C9V5"/>
<dbReference type="Gene3D" id="3.80.10.10">
    <property type="entry name" value="Ribonuclease Inhibitor"/>
    <property type="match status" value="1"/>
</dbReference>
<reference evidence="1 2" key="1">
    <citation type="journal article" date="2018" name="PLoS Genet.">
        <title>Population sequencing reveals clonal diversity and ancestral inbreeding in the grapevine cultivar Chardonnay.</title>
        <authorList>
            <person name="Roach M.J."/>
            <person name="Johnson D.L."/>
            <person name="Bohlmann J."/>
            <person name="van Vuuren H.J."/>
            <person name="Jones S.J."/>
            <person name="Pretorius I.S."/>
            <person name="Schmidt S.A."/>
            <person name="Borneman A.R."/>
        </authorList>
    </citation>
    <scope>NUCLEOTIDE SEQUENCE [LARGE SCALE GENOMIC DNA]</scope>
    <source>
        <strain evidence="2">cv. Chardonnay</strain>
        <tissue evidence="1">Leaf</tissue>
    </source>
</reference>
<comment type="caution">
    <text evidence="1">The sequence shown here is derived from an EMBL/GenBank/DDBJ whole genome shotgun (WGS) entry which is preliminary data.</text>
</comment>
<dbReference type="SUPFAM" id="SSF52047">
    <property type="entry name" value="RNI-like"/>
    <property type="match status" value="1"/>
</dbReference>
<sequence>MHREFGKSTGLMGMLYAVIYLAFEQITEWLYTLLLKQINERAIHAAIQTSEKGYWLSVTDENVRSYACSFGKCYWLGLTDYPRRRYTENLRKCYLLWETKVGGARQGLFGDRASKSMTEVISVQCSLCGISRTAFIRAIVDRSGRHATSIMLSNDFSIEALECPALKSLALHHPMAHQKAVVISNQISKWGNLETATLMRACHMKKIVPLISLHCKNFTDLRAPQSYIGEDEASLVVTHLPKIKHLSLKGSTIEGETLVMIILGCKELASLDARDCTGFKADDAGILQLASHIPAFKCEGSRDFKNYRHRLVNGVPQQDLEEGHIDIEWDCLFHNFG</sequence>
<accession>A0A438C9V5</accession>
<protein>
    <recommendedName>
        <fullName evidence="3">RNI-like superfamily protein</fullName>
    </recommendedName>
</protein>